<keyword evidence="2" id="KW-1185">Reference proteome</keyword>
<protein>
    <submittedName>
        <fullName evidence="1">Uncharacterized protein</fullName>
    </submittedName>
</protein>
<reference evidence="1 2" key="1">
    <citation type="submission" date="2023-03" db="EMBL/GenBank/DDBJ databases">
        <title>Bacillus Genome Sequencing.</title>
        <authorList>
            <person name="Dunlap C."/>
        </authorList>
    </citation>
    <scope>NUCLEOTIDE SEQUENCE [LARGE SCALE GENOMIC DNA]</scope>
    <source>
        <strain evidence="1 2">B-615</strain>
    </source>
</reference>
<evidence type="ECO:0000313" key="1">
    <source>
        <dbReference type="EMBL" id="MED1565724.1"/>
    </source>
</evidence>
<name>A0ABU6MV65_9BACI</name>
<evidence type="ECO:0000313" key="2">
    <source>
        <dbReference type="Proteomes" id="UP001309448"/>
    </source>
</evidence>
<dbReference type="RefSeq" id="WP_327919536.1">
    <property type="nucleotide sequence ID" value="NZ_JARMDB010000006.1"/>
</dbReference>
<sequence length="260" mass="29466">MKSDLVIVADTSKRQKLAYYYKEKFGEEIKYKLFSSGMAEAAKKIIPFCSAIINTDIPSEYLPVLFDIEVVPESDSSYIFPIGHPKNDVLYISHPLKNKILYPASDFHKFTLEHKFAEAIRFLVSLGATEINVEVNKGSETNLSSTVEGTLDYLKNEIGIQKTKGSSTNISFIATLNPTEPEIPNDLLWYPHEPIWQAIATSREKMKNFSLEFNYIADFGINADIKTSAIGKAFKWGNEFKSIEETKWIIKGAFNPEEEK</sequence>
<proteinExistence type="predicted"/>
<accession>A0ABU6MV65</accession>
<dbReference type="EMBL" id="JARMDB010000006">
    <property type="protein sequence ID" value="MED1565724.1"/>
    <property type="molecule type" value="Genomic_DNA"/>
</dbReference>
<comment type="caution">
    <text evidence="1">The sequence shown here is derived from an EMBL/GenBank/DDBJ whole genome shotgun (WGS) entry which is preliminary data.</text>
</comment>
<dbReference type="Proteomes" id="UP001309448">
    <property type="component" value="Unassembled WGS sequence"/>
</dbReference>
<organism evidence="1 2">
    <name type="scientific">Bacillus paramycoides</name>
    <dbReference type="NCBI Taxonomy" id="2026194"/>
    <lineage>
        <taxon>Bacteria</taxon>
        <taxon>Bacillati</taxon>
        <taxon>Bacillota</taxon>
        <taxon>Bacilli</taxon>
        <taxon>Bacillales</taxon>
        <taxon>Bacillaceae</taxon>
        <taxon>Bacillus</taxon>
        <taxon>Bacillus cereus group</taxon>
    </lineage>
</organism>
<gene>
    <name evidence="1" type="ORF">P4U88_07145</name>
</gene>